<proteinExistence type="predicted"/>
<keyword evidence="1" id="KW-1185">Reference proteome</keyword>
<evidence type="ECO:0000313" key="2">
    <source>
        <dbReference type="WBParaSite" id="Pan_g5957.t1"/>
    </source>
</evidence>
<evidence type="ECO:0000313" key="1">
    <source>
        <dbReference type="Proteomes" id="UP000492821"/>
    </source>
</evidence>
<accession>A0A7E4W1D8</accession>
<dbReference type="Proteomes" id="UP000492821">
    <property type="component" value="Unassembled WGS sequence"/>
</dbReference>
<organism evidence="1 2">
    <name type="scientific">Panagrellus redivivus</name>
    <name type="common">Microworm</name>
    <dbReference type="NCBI Taxonomy" id="6233"/>
    <lineage>
        <taxon>Eukaryota</taxon>
        <taxon>Metazoa</taxon>
        <taxon>Ecdysozoa</taxon>
        <taxon>Nematoda</taxon>
        <taxon>Chromadorea</taxon>
        <taxon>Rhabditida</taxon>
        <taxon>Tylenchina</taxon>
        <taxon>Panagrolaimomorpha</taxon>
        <taxon>Panagrolaimoidea</taxon>
        <taxon>Panagrolaimidae</taxon>
        <taxon>Panagrellus</taxon>
    </lineage>
</organism>
<name>A0A7E4W1D8_PANRE</name>
<sequence>MKATAVRLKLSTPTFLFTQGSQSTSQTSENSLVERGKPLRIDLLADIREERKYWASSEIKVIQPIRCKPSNSLTVRNGIWVFDVEVSDASAEGVRMRVDSGYIDRTLGFTADYVKTVREEKNMAELTRCKDKGSDFTKILSKCHKLAFHVLFPPFGPDLPVVMKLSRIPQALKCVQLGVFVVFNC</sequence>
<protein>
    <submittedName>
        <fullName evidence="2">PAP_fibrillin domain-containing protein</fullName>
    </submittedName>
</protein>
<dbReference type="AlphaFoldDB" id="A0A7E4W1D8"/>
<reference evidence="2" key="2">
    <citation type="submission" date="2020-10" db="UniProtKB">
        <authorList>
            <consortium name="WormBaseParasite"/>
        </authorList>
    </citation>
    <scope>IDENTIFICATION</scope>
</reference>
<reference evidence="1" key="1">
    <citation type="journal article" date="2013" name="Genetics">
        <title>The draft genome and transcriptome of Panagrellus redivivus are shaped by the harsh demands of a free-living lifestyle.</title>
        <authorList>
            <person name="Srinivasan J."/>
            <person name="Dillman A.R."/>
            <person name="Macchietto M.G."/>
            <person name="Heikkinen L."/>
            <person name="Lakso M."/>
            <person name="Fracchia K.M."/>
            <person name="Antoshechkin I."/>
            <person name="Mortazavi A."/>
            <person name="Wong G."/>
            <person name="Sternberg P.W."/>
        </authorList>
    </citation>
    <scope>NUCLEOTIDE SEQUENCE [LARGE SCALE GENOMIC DNA]</scope>
    <source>
        <strain evidence="1">MT8872</strain>
    </source>
</reference>
<dbReference type="WBParaSite" id="Pan_g5957.t1">
    <property type="protein sequence ID" value="Pan_g5957.t1"/>
    <property type="gene ID" value="Pan_g5957"/>
</dbReference>